<sequence length="186" mass="21147">MFWLLADSNIVFIGVVLGVPVLALIFMYNGHVSRRNAVDYAFSSIDVQLKKRWDLILRLVETAKGYAKHEKEMFERVTVARTLAQTAHGAERFRREGEVSQELPNLIALAESYPELKADAQFINLQHNLTEIESQISAARRAYNAAITEYNDGVHMFPSSLVAGMFGFKKREWFQIEASEEGVKHV</sequence>
<reference evidence="8" key="1">
    <citation type="journal article" date="2019" name="Int. J. Syst. Evol. Microbiol.">
        <title>The Global Catalogue of Microorganisms (GCM) 10K type strain sequencing project: providing services to taxonomists for standard genome sequencing and annotation.</title>
        <authorList>
            <consortium name="The Broad Institute Genomics Platform"/>
            <consortium name="The Broad Institute Genome Sequencing Center for Infectious Disease"/>
            <person name="Wu L."/>
            <person name="Ma J."/>
        </authorList>
    </citation>
    <scope>NUCLEOTIDE SEQUENCE [LARGE SCALE GENOMIC DNA]</scope>
    <source>
        <strain evidence="8">JCM 16545</strain>
    </source>
</reference>
<dbReference type="EMBL" id="JBHUJC010000018">
    <property type="protein sequence ID" value="MFD2275952.1"/>
    <property type="molecule type" value="Genomic_DNA"/>
</dbReference>
<comment type="subcellular location">
    <subcellularLocation>
        <location evidence="1">Membrane</location>
        <topology evidence="1">Single-pass membrane protein</topology>
    </subcellularLocation>
</comment>
<keyword evidence="8" id="KW-1185">Reference proteome</keyword>
<dbReference type="PANTHER" id="PTHR34478:SF1">
    <property type="entry name" value="PROTEIN LEMA"/>
    <property type="match status" value="1"/>
</dbReference>
<organism evidence="7 8">
    <name type="scientific">Rubritalea spongiae</name>
    <dbReference type="NCBI Taxonomy" id="430797"/>
    <lineage>
        <taxon>Bacteria</taxon>
        <taxon>Pseudomonadati</taxon>
        <taxon>Verrucomicrobiota</taxon>
        <taxon>Verrucomicrobiia</taxon>
        <taxon>Verrucomicrobiales</taxon>
        <taxon>Rubritaleaceae</taxon>
        <taxon>Rubritalea</taxon>
    </lineage>
</organism>
<comment type="caution">
    <text evidence="7">The sequence shown here is derived from an EMBL/GenBank/DDBJ whole genome shotgun (WGS) entry which is preliminary data.</text>
</comment>
<evidence type="ECO:0000256" key="2">
    <source>
        <dbReference type="ARBA" id="ARBA00008854"/>
    </source>
</evidence>
<proteinExistence type="inferred from homology"/>
<dbReference type="InterPro" id="IPR023353">
    <property type="entry name" value="LemA-like_dom_sf"/>
</dbReference>
<gene>
    <name evidence="7" type="ORF">ACFSQZ_05685</name>
</gene>
<dbReference type="InterPro" id="IPR007156">
    <property type="entry name" value="MamQ_LemA"/>
</dbReference>
<dbReference type="Gene3D" id="1.20.1440.20">
    <property type="entry name" value="LemA-like domain"/>
    <property type="match status" value="1"/>
</dbReference>
<evidence type="ECO:0000256" key="1">
    <source>
        <dbReference type="ARBA" id="ARBA00004167"/>
    </source>
</evidence>
<evidence type="ECO:0000256" key="6">
    <source>
        <dbReference type="SAM" id="Phobius"/>
    </source>
</evidence>
<dbReference type="PANTHER" id="PTHR34478">
    <property type="entry name" value="PROTEIN LEMA"/>
    <property type="match status" value="1"/>
</dbReference>
<keyword evidence="3 6" id="KW-0812">Transmembrane</keyword>
<evidence type="ECO:0000313" key="8">
    <source>
        <dbReference type="Proteomes" id="UP001597297"/>
    </source>
</evidence>
<accession>A0ABW5E045</accession>
<keyword evidence="5 6" id="KW-0472">Membrane</keyword>
<protein>
    <submittedName>
        <fullName evidence="7">LemA family protein</fullName>
    </submittedName>
</protein>
<evidence type="ECO:0000256" key="5">
    <source>
        <dbReference type="ARBA" id="ARBA00023136"/>
    </source>
</evidence>
<name>A0ABW5E045_9BACT</name>
<evidence type="ECO:0000256" key="4">
    <source>
        <dbReference type="ARBA" id="ARBA00022989"/>
    </source>
</evidence>
<comment type="similarity">
    <text evidence="2">Belongs to the LemA family.</text>
</comment>
<dbReference type="Proteomes" id="UP001597297">
    <property type="component" value="Unassembled WGS sequence"/>
</dbReference>
<evidence type="ECO:0000313" key="7">
    <source>
        <dbReference type="EMBL" id="MFD2275952.1"/>
    </source>
</evidence>
<dbReference type="SUPFAM" id="SSF140478">
    <property type="entry name" value="LemA-like"/>
    <property type="match status" value="1"/>
</dbReference>
<keyword evidence="4 6" id="KW-1133">Transmembrane helix</keyword>
<dbReference type="Pfam" id="PF04011">
    <property type="entry name" value="LemA"/>
    <property type="match status" value="1"/>
</dbReference>
<evidence type="ECO:0000256" key="3">
    <source>
        <dbReference type="ARBA" id="ARBA00022692"/>
    </source>
</evidence>
<dbReference type="RefSeq" id="WP_377095470.1">
    <property type="nucleotide sequence ID" value="NZ_JBHSJM010000001.1"/>
</dbReference>
<feature type="transmembrane region" description="Helical" evidence="6">
    <location>
        <begin position="6"/>
        <end position="28"/>
    </location>
</feature>